<dbReference type="PROSITE" id="PS00678">
    <property type="entry name" value="WD_REPEATS_1"/>
    <property type="match status" value="1"/>
</dbReference>
<dbReference type="InterPro" id="IPR019775">
    <property type="entry name" value="WD40_repeat_CS"/>
</dbReference>
<gene>
    <name evidence="4" type="ORF">KIPB_001370</name>
</gene>
<dbReference type="InterPro" id="IPR036322">
    <property type="entry name" value="WD40_repeat_dom_sf"/>
</dbReference>
<organism evidence="4 5">
    <name type="scientific">Kipferlia bialata</name>
    <dbReference type="NCBI Taxonomy" id="797122"/>
    <lineage>
        <taxon>Eukaryota</taxon>
        <taxon>Metamonada</taxon>
        <taxon>Carpediemonas-like organisms</taxon>
        <taxon>Kipferlia</taxon>
    </lineage>
</organism>
<dbReference type="SMART" id="SM00320">
    <property type="entry name" value="WD40"/>
    <property type="match status" value="2"/>
</dbReference>
<protein>
    <recommendedName>
        <fullName evidence="6">Anaphase-promoting complex subunit 4 WD40 domain-containing protein</fullName>
    </recommendedName>
</protein>
<dbReference type="Pfam" id="PF00400">
    <property type="entry name" value="WD40"/>
    <property type="match status" value="2"/>
</dbReference>
<dbReference type="OrthoDB" id="538223at2759"/>
<dbReference type="Gene3D" id="2.130.10.10">
    <property type="entry name" value="YVTN repeat-like/Quinoprotein amine dehydrogenase"/>
    <property type="match status" value="1"/>
</dbReference>
<comment type="caution">
    <text evidence="4">The sequence shown here is derived from an EMBL/GenBank/DDBJ whole genome shotgun (WGS) entry which is preliminary data.</text>
</comment>
<feature type="repeat" description="WD" evidence="3">
    <location>
        <begin position="13"/>
        <end position="46"/>
    </location>
</feature>
<evidence type="ECO:0000256" key="2">
    <source>
        <dbReference type="ARBA" id="ARBA00022737"/>
    </source>
</evidence>
<dbReference type="EMBL" id="BDIP01000193">
    <property type="protein sequence ID" value="GIQ80552.1"/>
    <property type="molecule type" value="Genomic_DNA"/>
</dbReference>
<dbReference type="AlphaFoldDB" id="A0A9K3CPZ5"/>
<proteinExistence type="predicted"/>
<feature type="non-terminal residue" evidence="4">
    <location>
        <position position="1"/>
    </location>
</feature>
<name>A0A9K3CPZ5_9EUKA</name>
<evidence type="ECO:0000313" key="5">
    <source>
        <dbReference type="Proteomes" id="UP000265618"/>
    </source>
</evidence>
<sequence length="101" mass="10795">MGDKLSPELLYILSPHRGPISGVKFSPDGRTLAISSADATVSLYRIGDLDSATPPVPQYVGRLHGTHTQGISDLSWSPDSKSIVTVSDDSTAVIWDAEMLQ</sequence>
<dbReference type="InterPro" id="IPR050349">
    <property type="entry name" value="WD_LIS1/nudF_dynein_reg"/>
</dbReference>
<evidence type="ECO:0008006" key="6">
    <source>
        <dbReference type="Google" id="ProtNLM"/>
    </source>
</evidence>
<dbReference type="SUPFAM" id="SSF50978">
    <property type="entry name" value="WD40 repeat-like"/>
    <property type="match status" value="1"/>
</dbReference>
<dbReference type="InterPro" id="IPR015943">
    <property type="entry name" value="WD40/YVTN_repeat-like_dom_sf"/>
</dbReference>
<reference evidence="4 5" key="1">
    <citation type="journal article" date="2018" name="PLoS ONE">
        <title>The draft genome of Kipferlia bialata reveals reductive genome evolution in fornicate parasites.</title>
        <authorList>
            <person name="Tanifuji G."/>
            <person name="Takabayashi S."/>
            <person name="Kume K."/>
            <person name="Takagi M."/>
            <person name="Nakayama T."/>
            <person name="Kamikawa R."/>
            <person name="Inagaki Y."/>
            <person name="Hashimoto T."/>
        </authorList>
    </citation>
    <scope>NUCLEOTIDE SEQUENCE [LARGE SCALE GENOMIC DNA]</scope>
    <source>
        <strain evidence="4">NY0173</strain>
    </source>
</reference>
<evidence type="ECO:0000256" key="3">
    <source>
        <dbReference type="PROSITE-ProRule" id="PRU00221"/>
    </source>
</evidence>
<dbReference type="Proteomes" id="UP000265618">
    <property type="component" value="Unassembled WGS sequence"/>
</dbReference>
<dbReference type="PROSITE" id="PS50082">
    <property type="entry name" value="WD_REPEATS_2"/>
    <property type="match status" value="2"/>
</dbReference>
<keyword evidence="1 3" id="KW-0853">WD repeat</keyword>
<accession>A0A9K3CPZ5</accession>
<dbReference type="InterPro" id="IPR001680">
    <property type="entry name" value="WD40_rpt"/>
</dbReference>
<keyword evidence="2" id="KW-0677">Repeat</keyword>
<evidence type="ECO:0000313" key="4">
    <source>
        <dbReference type="EMBL" id="GIQ80552.1"/>
    </source>
</evidence>
<dbReference type="PROSITE" id="PS50294">
    <property type="entry name" value="WD_REPEATS_REGION"/>
    <property type="match status" value="2"/>
</dbReference>
<feature type="repeat" description="WD" evidence="3">
    <location>
        <begin position="64"/>
        <end position="101"/>
    </location>
</feature>
<dbReference type="PANTHER" id="PTHR44129">
    <property type="entry name" value="WD REPEAT-CONTAINING PROTEIN POP1"/>
    <property type="match status" value="1"/>
</dbReference>
<evidence type="ECO:0000256" key="1">
    <source>
        <dbReference type="ARBA" id="ARBA00022574"/>
    </source>
</evidence>
<keyword evidence="5" id="KW-1185">Reference proteome</keyword>